<reference evidence="9" key="1">
    <citation type="submission" date="2018-11" db="EMBL/GenBank/DDBJ databases">
        <authorList>
            <consortium name="Pathogen Informatics"/>
        </authorList>
    </citation>
    <scope>NUCLEOTIDE SEQUENCE</scope>
</reference>
<keyword evidence="5" id="KW-0547">Nucleotide-binding</keyword>
<dbReference type="GO" id="GO:0004550">
    <property type="term" value="F:nucleoside diphosphate kinase activity"/>
    <property type="evidence" value="ECO:0007669"/>
    <property type="project" value="TreeGrafter"/>
</dbReference>
<dbReference type="SUPFAM" id="SSF52540">
    <property type="entry name" value="P-loop containing nucleoside triphosphate hydrolases"/>
    <property type="match status" value="1"/>
</dbReference>
<gene>
    <name evidence="9" type="ORF">PXEA_LOCUS14806</name>
</gene>
<dbReference type="CDD" id="cd01672">
    <property type="entry name" value="TMPK"/>
    <property type="match status" value="1"/>
</dbReference>
<dbReference type="InterPro" id="IPR027417">
    <property type="entry name" value="P-loop_NTPase"/>
</dbReference>
<protein>
    <recommendedName>
        <fullName evidence="2">dTMP kinase</fullName>
        <ecNumber evidence="2">2.7.4.9</ecNumber>
    </recommendedName>
</protein>
<dbReference type="PANTHER" id="PTHR10344">
    <property type="entry name" value="THYMIDYLATE KINASE"/>
    <property type="match status" value="1"/>
</dbReference>
<dbReference type="HAMAP" id="MF_00165">
    <property type="entry name" value="Thymidylate_kinase"/>
    <property type="match status" value="1"/>
</dbReference>
<comment type="caution">
    <text evidence="9">The sequence shown here is derived from an EMBL/GenBank/DDBJ whole genome shotgun (WGS) entry which is preliminary data.</text>
</comment>
<dbReference type="GO" id="GO:0006227">
    <property type="term" value="P:dUDP biosynthetic process"/>
    <property type="evidence" value="ECO:0007669"/>
    <property type="project" value="TreeGrafter"/>
</dbReference>
<evidence type="ECO:0000313" key="10">
    <source>
        <dbReference type="Proteomes" id="UP000784294"/>
    </source>
</evidence>
<dbReference type="Gene3D" id="3.40.50.300">
    <property type="entry name" value="P-loop containing nucleotide triphosphate hydrolases"/>
    <property type="match status" value="1"/>
</dbReference>
<evidence type="ECO:0000256" key="7">
    <source>
        <dbReference type="ARBA" id="ARBA00022840"/>
    </source>
</evidence>
<dbReference type="PANTHER" id="PTHR10344:SF1">
    <property type="entry name" value="THYMIDYLATE KINASE"/>
    <property type="match status" value="1"/>
</dbReference>
<keyword evidence="6" id="KW-0418">Kinase</keyword>
<evidence type="ECO:0000256" key="3">
    <source>
        <dbReference type="ARBA" id="ARBA00022679"/>
    </source>
</evidence>
<dbReference type="Proteomes" id="UP000784294">
    <property type="component" value="Unassembled WGS sequence"/>
</dbReference>
<dbReference type="EMBL" id="CAAALY010050916">
    <property type="protein sequence ID" value="VEL21366.1"/>
    <property type="molecule type" value="Genomic_DNA"/>
</dbReference>
<dbReference type="GO" id="GO:0006233">
    <property type="term" value="P:dTDP biosynthetic process"/>
    <property type="evidence" value="ECO:0007669"/>
    <property type="project" value="InterPro"/>
</dbReference>
<sequence length="254" mass="28674">MLSWRSIRSTTCLLALSSIPRRCHQAMSTLRPRGLFIVLEGIDRSGKSTQAGLLRHELTSMTNREAVLVHFPDRETPIGKGISDYLTGKVDMEAHAIHLLFTANRWERNTDILAALEDGRCVIADRYSYSGIAYSAAKPDPPDWEWSRKVEHGLAQPDVVICLTPDKLTEVEKRAGFGDERYETCDFQLKVLGNYLRISKEMDAEHAKVAHGKKLPIWNWIEATGLEIDEVHKCIVSTLEPYLIESGLIDEKAE</sequence>
<dbReference type="GO" id="GO:0004798">
    <property type="term" value="F:dTMP kinase activity"/>
    <property type="evidence" value="ECO:0007669"/>
    <property type="project" value="UniProtKB-EC"/>
</dbReference>
<dbReference type="EC" id="2.7.4.9" evidence="2"/>
<dbReference type="GO" id="GO:0005634">
    <property type="term" value="C:nucleus"/>
    <property type="evidence" value="ECO:0007669"/>
    <property type="project" value="TreeGrafter"/>
</dbReference>
<proteinExistence type="inferred from homology"/>
<dbReference type="NCBIfam" id="TIGR00041">
    <property type="entry name" value="DTMP_kinase"/>
    <property type="match status" value="1"/>
</dbReference>
<evidence type="ECO:0000256" key="5">
    <source>
        <dbReference type="ARBA" id="ARBA00022741"/>
    </source>
</evidence>
<evidence type="ECO:0000256" key="1">
    <source>
        <dbReference type="ARBA" id="ARBA00009776"/>
    </source>
</evidence>
<evidence type="ECO:0000256" key="2">
    <source>
        <dbReference type="ARBA" id="ARBA00012980"/>
    </source>
</evidence>
<comment type="similarity">
    <text evidence="1">Belongs to the thymidylate kinase family.</text>
</comment>
<dbReference type="GO" id="GO:0005829">
    <property type="term" value="C:cytosol"/>
    <property type="evidence" value="ECO:0007669"/>
    <property type="project" value="TreeGrafter"/>
</dbReference>
<dbReference type="InterPro" id="IPR018094">
    <property type="entry name" value="Thymidylate_kinase"/>
</dbReference>
<keyword evidence="7" id="KW-0067">ATP-binding</keyword>
<keyword evidence="4" id="KW-0545">Nucleotide biosynthesis</keyword>
<keyword evidence="3" id="KW-0808">Transferase</keyword>
<dbReference type="AlphaFoldDB" id="A0A448WVQ4"/>
<dbReference type="InterPro" id="IPR039430">
    <property type="entry name" value="Thymidylate_kin-like_dom"/>
</dbReference>
<dbReference type="OrthoDB" id="425602at2759"/>
<evidence type="ECO:0000313" key="9">
    <source>
        <dbReference type="EMBL" id="VEL21366.1"/>
    </source>
</evidence>
<accession>A0A448WVQ4</accession>
<dbReference type="Pfam" id="PF02223">
    <property type="entry name" value="Thymidylate_kin"/>
    <property type="match status" value="1"/>
</dbReference>
<organism evidence="9 10">
    <name type="scientific">Protopolystoma xenopodis</name>
    <dbReference type="NCBI Taxonomy" id="117903"/>
    <lineage>
        <taxon>Eukaryota</taxon>
        <taxon>Metazoa</taxon>
        <taxon>Spiralia</taxon>
        <taxon>Lophotrochozoa</taxon>
        <taxon>Platyhelminthes</taxon>
        <taxon>Monogenea</taxon>
        <taxon>Polyopisthocotylea</taxon>
        <taxon>Polystomatidea</taxon>
        <taxon>Polystomatidae</taxon>
        <taxon>Protopolystoma</taxon>
    </lineage>
</organism>
<name>A0A448WVQ4_9PLAT</name>
<evidence type="ECO:0000256" key="6">
    <source>
        <dbReference type="ARBA" id="ARBA00022777"/>
    </source>
</evidence>
<feature type="domain" description="Thymidylate kinase-like" evidence="8">
    <location>
        <begin position="39"/>
        <end position="197"/>
    </location>
</feature>
<dbReference type="GO" id="GO:0005524">
    <property type="term" value="F:ATP binding"/>
    <property type="evidence" value="ECO:0007669"/>
    <property type="project" value="UniProtKB-KW"/>
</dbReference>
<evidence type="ECO:0000256" key="4">
    <source>
        <dbReference type="ARBA" id="ARBA00022727"/>
    </source>
</evidence>
<keyword evidence="10" id="KW-1185">Reference proteome</keyword>
<dbReference type="GO" id="GO:0006235">
    <property type="term" value="P:dTTP biosynthetic process"/>
    <property type="evidence" value="ECO:0007669"/>
    <property type="project" value="TreeGrafter"/>
</dbReference>
<evidence type="ECO:0000259" key="8">
    <source>
        <dbReference type="Pfam" id="PF02223"/>
    </source>
</evidence>